<dbReference type="InterPro" id="IPR016169">
    <property type="entry name" value="FAD-bd_PCMH_sub2"/>
</dbReference>
<dbReference type="OrthoDB" id="407275at2759"/>
<keyword evidence="3" id="KW-0285">Flavoprotein</keyword>
<keyword evidence="8" id="KW-1185">Reference proteome</keyword>
<dbReference type="AlphaFoldDB" id="A0A9P9IJL8"/>
<evidence type="ECO:0000256" key="3">
    <source>
        <dbReference type="ARBA" id="ARBA00022630"/>
    </source>
</evidence>
<evidence type="ECO:0000313" key="7">
    <source>
        <dbReference type="EMBL" id="KAH7122926.1"/>
    </source>
</evidence>
<reference evidence="7" key="1">
    <citation type="journal article" date="2021" name="Nat. Commun.">
        <title>Genetic determinants of endophytism in the Arabidopsis root mycobiome.</title>
        <authorList>
            <person name="Mesny F."/>
            <person name="Miyauchi S."/>
            <person name="Thiergart T."/>
            <person name="Pickel B."/>
            <person name="Atanasova L."/>
            <person name="Karlsson M."/>
            <person name="Huettel B."/>
            <person name="Barry K.W."/>
            <person name="Haridas S."/>
            <person name="Chen C."/>
            <person name="Bauer D."/>
            <person name="Andreopoulos W."/>
            <person name="Pangilinan J."/>
            <person name="LaButti K."/>
            <person name="Riley R."/>
            <person name="Lipzen A."/>
            <person name="Clum A."/>
            <person name="Drula E."/>
            <person name="Henrissat B."/>
            <person name="Kohler A."/>
            <person name="Grigoriev I.V."/>
            <person name="Martin F.M."/>
            <person name="Hacquard S."/>
        </authorList>
    </citation>
    <scope>NUCLEOTIDE SEQUENCE</scope>
    <source>
        <strain evidence="7">MPI-CAGE-AT-0147</strain>
    </source>
</reference>
<dbReference type="Pfam" id="PF08031">
    <property type="entry name" value="BBE"/>
    <property type="match status" value="1"/>
</dbReference>
<dbReference type="EMBL" id="JAGMUV010000023">
    <property type="protein sequence ID" value="KAH7122926.1"/>
    <property type="molecule type" value="Genomic_DNA"/>
</dbReference>
<name>A0A9P9IJL8_9HYPO</name>
<dbReference type="SUPFAM" id="SSF56176">
    <property type="entry name" value="FAD-binding/transporter-associated domain-like"/>
    <property type="match status" value="1"/>
</dbReference>
<evidence type="ECO:0000256" key="1">
    <source>
        <dbReference type="ARBA" id="ARBA00001974"/>
    </source>
</evidence>
<keyword evidence="5" id="KW-0560">Oxidoreductase</keyword>
<evidence type="ECO:0000259" key="6">
    <source>
        <dbReference type="PROSITE" id="PS51387"/>
    </source>
</evidence>
<organism evidence="7 8">
    <name type="scientific">Dactylonectria macrodidyma</name>
    <dbReference type="NCBI Taxonomy" id="307937"/>
    <lineage>
        <taxon>Eukaryota</taxon>
        <taxon>Fungi</taxon>
        <taxon>Dikarya</taxon>
        <taxon>Ascomycota</taxon>
        <taxon>Pezizomycotina</taxon>
        <taxon>Sordariomycetes</taxon>
        <taxon>Hypocreomycetidae</taxon>
        <taxon>Hypocreales</taxon>
        <taxon>Nectriaceae</taxon>
        <taxon>Dactylonectria</taxon>
    </lineage>
</organism>
<evidence type="ECO:0000313" key="8">
    <source>
        <dbReference type="Proteomes" id="UP000738349"/>
    </source>
</evidence>
<dbReference type="GO" id="GO:0016491">
    <property type="term" value="F:oxidoreductase activity"/>
    <property type="evidence" value="ECO:0007669"/>
    <property type="project" value="UniProtKB-KW"/>
</dbReference>
<dbReference type="Gene3D" id="3.40.462.20">
    <property type="match status" value="1"/>
</dbReference>
<evidence type="ECO:0000256" key="2">
    <source>
        <dbReference type="ARBA" id="ARBA00005466"/>
    </source>
</evidence>
<protein>
    <recommendedName>
        <fullName evidence="6">FAD-binding PCMH-type domain-containing protein</fullName>
    </recommendedName>
</protein>
<dbReference type="PANTHER" id="PTHR42973">
    <property type="entry name" value="BINDING OXIDOREDUCTASE, PUTATIVE (AFU_ORTHOLOGUE AFUA_1G17690)-RELATED"/>
    <property type="match status" value="1"/>
</dbReference>
<dbReference type="InterPro" id="IPR050416">
    <property type="entry name" value="FAD-linked_Oxidoreductase"/>
</dbReference>
<dbReference type="InterPro" id="IPR036318">
    <property type="entry name" value="FAD-bd_PCMH-like_sf"/>
</dbReference>
<dbReference type="Gene3D" id="3.30.43.10">
    <property type="entry name" value="Uridine Diphospho-n-acetylenolpyruvylglucosamine Reductase, domain 2"/>
    <property type="match status" value="1"/>
</dbReference>
<keyword evidence="4" id="KW-0274">FAD</keyword>
<dbReference type="InterPro" id="IPR006094">
    <property type="entry name" value="Oxid_FAD_bind_N"/>
</dbReference>
<evidence type="ECO:0000256" key="4">
    <source>
        <dbReference type="ARBA" id="ARBA00022827"/>
    </source>
</evidence>
<dbReference type="InterPro" id="IPR012951">
    <property type="entry name" value="BBE"/>
</dbReference>
<sequence length="548" mass="62640">MTDFNTLKDILTEKQVLTHPSQEYEKAVFIGNLNYRFTTPPVVIQARSVQDVRATIDFARQNKVRLTVKNGGHSYMGYCLNREGIVLDVSLMNGCYIDPDKMLVEMQGGLIWKDVYYKHLKDKRNIIIGGQCPTVGVSGFTLGAGLSPFSRSYGLGCDNLLEMTVITYDGKEVKLSSEDKDPGKRDLFWAMAGGGGGNYGVVVSLTSRMHKLRDQKGRVVCGQLLWNLPQQKQAFEKMMDEFNNTKHPNELAVDALWSHGRYKQMTGGMTIIYNGSMKKAQKYINRFLAFEPVSINLSEMEWTDWVHKSEEWDPRTNVYHHHASFIFAEGAIKPDVVAKISALVREAADIVEITDKNEKGSAKTHFLWDHIGGKTEELAPEATPFYWRSGHYVANIKLQWTKEGLHDTVKQFIAKCYTVLMPHAIEQKASYVNYIDAFVPNWQEAYYGRNYTRLQEIKTRWDPDNFFNNWQSIEPLKDGKKALPVHDVLAVPTTQELLQLPVAQKVQDWWDMYPKFALPEKMGAPETDQEAFKQDAEIRKEIMTEHGL</sequence>
<accession>A0A9P9IJL8</accession>
<dbReference type="PROSITE" id="PS51387">
    <property type="entry name" value="FAD_PCMH"/>
    <property type="match status" value="1"/>
</dbReference>
<dbReference type="Proteomes" id="UP000738349">
    <property type="component" value="Unassembled WGS sequence"/>
</dbReference>
<dbReference type="GO" id="GO:0071949">
    <property type="term" value="F:FAD binding"/>
    <property type="evidence" value="ECO:0007669"/>
    <property type="project" value="InterPro"/>
</dbReference>
<dbReference type="Gene3D" id="3.30.465.10">
    <property type="match status" value="1"/>
</dbReference>
<dbReference type="InterPro" id="IPR016166">
    <property type="entry name" value="FAD-bd_PCMH"/>
</dbReference>
<dbReference type="InterPro" id="IPR016167">
    <property type="entry name" value="FAD-bd_PCMH_sub1"/>
</dbReference>
<gene>
    <name evidence="7" type="ORF">EDB81DRAFT_699659</name>
</gene>
<proteinExistence type="inferred from homology"/>
<comment type="cofactor">
    <cofactor evidence="1">
        <name>FAD</name>
        <dbReference type="ChEBI" id="CHEBI:57692"/>
    </cofactor>
</comment>
<evidence type="ECO:0000256" key="5">
    <source>
        <dbReference type="ARBA" id="ARBA00023002"/>
    </source>
</evidence>
<dbReference type="Pfam" id="PF01565">
    <property type="entry name" value="FAD_binding_4"/>
    <property type="match status" value="1"/>
</dbReference>
<feature type="domain" description="FAD-binding PCMH-type" evidence="6">
    <location>
        <begin position="36"/>
        <end position="212"/>
    </location>
</feature>
<comment type="caution">
    <text evidence="7">The sequence shown here is derived from an EMBL/GenBank/DDBJ whole genome shotgun (WGS) entry which is preliminary data.</text>
</comment>
<dbReference type="PANTHER" id="PTHR42973:SF39">
    <property type="entry name" value="FAD-BINDING PCMH-TYPE DOMAIN-CONTAINING PROTEIN"/>
    <property type="match status" value="1"/>
</dbReference>
<comment type="similarity">
    <text evidence="2">Belongs to the oxygen-dependent FAD-linked oxidoreductase family.</text>
</comment>